<evidence type="ECO:0000313" key="1">
    <source>
        <dbReference type="EMBL" id="KAA1090538.1"/>
    </source>
</evidence>
<dbReference type="AlphaFoldDB" id="A0A5B0NRT5"/>
<dbReference type="OrthoDB" id="1845386at2759"/>
<protein>
    <submittedName>
        <fullName evidence="1">Uncharacterized protein</fullName>
    </submittedName>
</protein>
<sequence>MMLATWLTEIYLAKINELEDLVGADPSAGDETANIVAEQQLIEDELQQFLRTYKVEFKRCH</sequence>
<comment type="caution">
    <text evidence="1">The sequence shown here is derived from an EMBL/GenBank/DDBJ whole genome shotgun (WGS) entry which is preliminary data.</text>
</comment>
<keyword evidence="2" id="KW-1185">Reference proteome</keyword>
<dbReference type="EMBL" id="VSWC01000092">
    <property type="protein sequence ID" value="KAA1090538.1"/>
    <property type="molecule type" value="Genomic_DNA"/>
</dbReference>
<gene>
    <name evidence="1" type="ORF">PGT21_004608</name>
</gene>
<proteinExistence type="predicted"/>
<dbReference type="Proteomes" id="UP000324748">
    <property type="component" value="Unassembled WGS sequence"/>
</dbReference>
<organism evidence="1 2">
    <name type="scientific">Puccinia graminis f. sp. tritici</name>
    <dbReference type="NCBI Taxonomy" id="56615"/>
    <lineage>
        <taxon>Eukaryota</taxon>
        <taxon>Fungi</taxon>
        <taxon>Dikarya</taxon>
        <taxon>Basidiomycota</taxon>
        <taxon>Pucciniomycotina</taxon>
        <taxon>Pucciniomycetes</taxon>
        <taxon>Pucciniales</taxon>
        <taxon>Pucciniaceae</taxon>
        <taxon>Puccinia</taxon>
    </lineage>
</organism>
<name>A0A5B0NRT5_PUCGR</name>
<reference evidence="1 2" key="1">
    <citation type="submission" date="2019-05" db="EMBL/GenBank/DDBJ databases">
        <title>Emergence of the Ug99 lineage of the wheat stem rust pathogen through somatic hybridization.</title>
        <authorList>
            <person name="Li F."/>
            <person name="Upadhyaya N.M."/>
            <person name="Sperschneider J."/>
            <person name="Matny O."/>
            <person name="Nguyen-Phuc H."/>
            <person name="Mago R."/>
            <person name="Raley C."/>
            <person name="Miller M.E."/>
            <person name="Silverstein K.A.T."/>
            <person name="Henningsen E."/>
            <person name="Hirsch C.D."/>
            <person name="Visser B."/>
            <person name="Pretorius Z.A."/>
            <person name="Steffenson B.J."/>
            <person name="Schwessinger B."/>
            <person name="Dodds P.N."/>
            <person name="Figueroa M."/>
        </authorList>
    </citation>
    <scope>NUCLEOTIDE SEQUENCE [LARGE SCALE GENOMIC DNA]</scope>
    <source>
        <strain evidence="1">21-0</strain>
    </source>
</reference>
<accession>A0A5B0NRT5</accession>
<evidence type="ECO:0000313" key="2">
    <source>
        <dbReference type="Proteomes" id="UP000324748"/>
    </source>
</evidence>